<keyword evidence="5 7" id="KW-1133">Transmembrane helix</keyword>
<reference evidence="9 10" key="1">
    <citation type="submission" date="2020-04" db="EMBL/GenBank/DDBJ databases">
        <title>Complete genome of a Psychrophilic, Marine, Gas Vacuolate Bacterium Polaromonas vacuolata KCTC 22033T.</title>
        <authorList>
            <person name="Hwang K."/>
            <person name="Kim K.M."/>
        </authorList>
    </citation>
    <scope>NUCLEOTIDE SEQUENCE [LARGE SCALE GENOMIC DNA]</scope>
    <source>
        <strain evidence="9 10">KCTC 22033</strain>
    </source>
</reference>
<evidence type="ECO:0000313" key="9">
    <source>
        <dbReference type="EMBL" id="QJC56930.1"/>
    </source>
</evidence>
<evidence type="ECO:0000256" key="1">
    <source>
        <dbReference type="ARBA" id="ARBA00004651"/>
    </source>
</evidence>
<comment type="similarity">
    <text evidence="2">Belongs to the GSP F family.</text>
</comment>
<feature type="transmembrane region" description="Helical" evidence="7">
    <location>
        <begin position="162"/>
        <end position="188"/>
    </location>
</feature>
<name>A0A6H2HAS9_9BURK</name>
<evidence type="ECO:0000256" key="4">
    <source>
        <dbReference type="ARBA" id="ARBA00022692"/>
    </source>
</evidence>
<dbReference type="InterPro" id="IPR018076">
    <property type="entry name" value="T2SS_GspF_dom"/>
</dbReference>
<dbReference type="InterPro" id="IPR042094">
    <property type="entry name" value="T2SS_GspF_sf"/>
</dbReference>
<comment type="subcellular location">
    <subcellularLocation>
        <location evidence="1">Cell membrane</location>
        <topology evidence="1">Multi-pass membrane protein</topology>
    </subcellularLocation>
</comment>
<evidence type="ECO:0000256" key="5">
    <source>
        <dbReference type="ARBA" id="ARBA00022989"/>
    </source>
</evidence>
<dbReference type="PRINTS" id="PR00812">
    <property type="entry name" value="BCTERIALGSPF"/>
</dbReference>
<evidence type="ECO:0000256" key="7">
    <source>
        <dbReference type="SAM" id="Phobius"/>
    </source>
</evidence>
<sequence length="398" mass="43897">MQFKVRALSPSQQIEVFSLDAIDAADAKTQVDKKGLNVLAITPISAWDKSQFIFFKSKNQFNKLLFAQELLALISAGLSLVEALDSLLERAAQSSSQAVLQRLRDALKAGFRLSDALGKQAHIFPPLFVGIVQAAEGTSDLPQALERYVAYESKLQSLRHKVISAAIYPGILLGVGFIVALFLLGYVVPRFSAVYQNTSRALPWASQVLLAWGQFAAAYGYWLLAFIGAFILLMVWSVRATIRSGYWLKTIAWIPGLRVRLEILVLTRLYLTLGMLLDGGIPLVRAMQLCEAVLPRHAVAQLQAAKFMVGQGESLSFALQRNSLVTPVTMRLLRVGEKTGQMGLMLARTAAFYDTETTRWIDKFSKAFEPLLMAVIGIVIGIIVILLYMPIFDLAGNI</sequence>
<dbReference type="GO" id="GO:0005886">
    <property type="term" value="C:plasma membrane"/>
    <property type="evidence" value="ECO:0007669"/>
    <property type="project" value="UniProtKB-SubCell"/>
</dbReference>
<dbReference type="InterPro" id="IPR003004">
    <property type="entry name" value="GspF/PilC"/>
</dbReference>
<dbReference type="PANTHER" id="PTHR30012:SF0">
    <property type="entry name" value="TYPE II SECRETION SYSTEM PROTEIN F-RELATED"/>
    <property type="match status" value="1"/>
</dbReference>
<accession>A0A6H2HAS9</accession>
<feature type="domain" description="Type II secretion system protein GspF" evidence="8">
    <location>
        <begin position="66"/>
        <end position="189"/>
    </location>
</feature>
<proteinExistence type="inferred from homology"/>
<dbReference type="KEGG" id="pvac:HC248_02241"/>
<dbReference type="EMBL" id="CP051461">
    <property type="protein sequence ID" value="QJC56930.1"/>
    <property type="molecule type" value="Genomic_DNA"/>
</dbReference>
<dbReference type="Proteomes" id="UP000502041">
    <property type="component" value="Chromosome"/>
</dbReference>
<dbReference type="Pfam" id="PF00482">
    <property type="entry name" value="T2SSF"/>
    <property type="match status" value="2"/>
</dbReference>
<dbReference type="Gene3D" id="1.20.81.30">
    <property type="entry name" value="Type II secretion system (T2SS), domain F"/>
    <property type="match status" value="2"/>
</dbReference>
<dbReference type="PANTHER" id="PTHR30012">
    <property type="entry name" value="GENERAL SECRETION PATHWAY PROTEIN"/>
    <property type="match status" value="1"/>
</dbReference>
<keyword evidence="3" id="KW-1003">Cell membrane</keyword>
<gene>
    <name evidence="9" type="primary">epsF_2</name>
    <name evidence="9" type="ORF">HC248_02241</name>
</gene>
<dbReference type="AlphaFoldDB" id="A0A6H2HAS9"/>
<evidence type="ECO:0000313" key="10">
    <source>
        <dbReference type="Proteomes" id="UP000502041"/>
    </source>
</evidence>
<evidence type="ECO:0000256" key="6">
    <source>
        <dbReference type="ARBA" id="ARBA00023136"/>
    </source>
</evidence>
<evidence type="ECO:0000256" key="2">
    <source>
        <dbReference type="ARBA" id="ARBA00005745"/>
    </source>
</evidence>
<dbReference type="RefSeq" id="WP_168923798.1">
    <property type="nucleotide sequence ID" value="NZ_CP051461.1"/>
</dbReference>
<keyword evidence="10" id="KW-1185">Reference proteome</keyword>
<keyword evidence="6 7" id="KW-0472">Membrane</keyword>
<evidence type="ECO:0000256" key="3">
    <source>
        <dbReference type="ARBA" id="ARBA00022475"/>
    </source>
</evidence>
<feature type="domain" description="Type II secretion system protein GspF" evidence="8">
    <location>
        <begin position="271"/>
        <end position="390"/>
    </location>
</feature>
<organism evidence="9 10">
    <name type="scientific">Polaromonas vacuolata</name>
    <dbReference type="NCBI Taxonomy" id="37448"/>
    <lineage>
        <taxon>Bacteria</taxon>
        <taxon>Pseudomonadati</taxon>
        <taxon>Pseudomonadota</taxon>
        <taxon>Betaproteobacteria</taxon>
        <taxon>Burkholderiales</taxon>
        <taxon>Comamonadaceae</taxon>
        <taxon>Polaromonas</taxon>
    </lineage>
</organism>
<evidence type="ECO:0000259" key="8">
    <source>
        <dbReference type="Pfam" id="PF00482"/>
    </source>
</evidence>
<feature type="transmembrane region" description="Helical" evidence="7">
    <location>
        <begin position="208"/>
        <end position="236"/>
    </location>
</feature>
<feature type="transmembrane region" description="Helical" evidence="7">
    <location>
        <begin position="371"/>
        <end position="391"/>
    </location>
</feature>
<keyword evidence="4 7" id="KW-0812">Transmembrane</keyword>
<protein>
    <submittedName>
        <fullName evidence="9">Type II secretion system protein F</fullName>
    </submittedName>
</protein>